<evidence type="ECO:0000256" key="1">
    <source>
        <dbReference type="SAM" id="MobiDB-lite"/>
    </source>
</evidence>
<feature type="region of interest" description="Disordered" evidence="1">
    <location>
        <begin position="127"/>
        <end position="147"/>
    </location>
</feature>
<keyword evidence="3" id="KW-1185">Reference proteome</keyword>
<evidence type="ECO:0000313" key="2">
    <source>
        <dbReference type="EMBL" id="KAH6591982.1"/>
    </source>
</evidence>
<protein>
    <submittedName>
        <fullName evidence="2">Uncharacterized protein</fullName>
    </submittedName>
</protein>
<dbReference type="EMBL" id="JAFCIX010000392">
    <property type="protein sequence ID" value="KAH6591982.1"/>
    <property type="molecule type" value="Genomic_DNA"/>
</dbReference>
<accession>A0ABQ8F4H2</accession>
<sequence length="293" mass="32018">MVSPVHAIQENTSLYYNKSNTMVAGNDLVATSIPNTGANVPSNAHRKSWAKRMAKKLKMIVSTKYRKQQSLKAYAMMASSVNPISELESKKSQGITRNSNATLSCEVSKIGPLSISDRSIQSLVTNTELSASENESSPLGSMGSLSTARMDATTPDELAFQPIISHKDSSMLNLTCSTDLPRLETLSDDYYHSNVPRSAVSALSSIPPTSASMQRLDIVMIQLNELASQLDLLEADSDDEYDGWNKRTVWDVESLFTLLTTESEDDVGDYYSKDAPRLPSAVDRDGGVISYVE</sequence>
<dbReference type="Proteomes" id="UP001648503">
    <property type="component" value="Unassembled WGS sequence"/>
</dbReference>
<reference evidence="2 3" key="1">
    <citation type="submission" date="2021-02" db="EMBL/GenBank/DDBJ databases">
        <title>Variation within the Batrachochytrium salamandrivorans European outbreak.</title>
        <authorList>
            <person name="Kelly M."/>
            <person name="Pasmans F."/>
            <person name="Shea T.P."/>
            <person name="Munoz J.F."/>
            <person name="Carranza S."/>
            <person name="Cuomo C.A."/>
            <person name="Martel A."/>
        </authorList>
    </citation>
    <scope>NUCLEOTIDE SEQUENCE [LARGE SCALE GENOMIC DNA]</scope>
    <source>
        <strain evidence="2 3">AMFP18/2</strain>
    </source>
</reference>
<proteinExistence type="predicted"/>
<comment type="caution">
    <text evidence="2">The sequence shown here is derived from an EMBL/GenBank/DDBJ whole genome shotgun (WGS) entry which is preliminary data.</text>
</comment>
<name>A0ABQ8F4H2_9FUNG</name>
<gene>
    <name evidence="2" type="ORF">BASA50_008381</name>
</gene>
<organism evidence="2 3">
    <name type="scientific">Batrachochytrium salamandrivorans</name>
    <dbReference type="NCBI Taxonomy" id="1357716"/>
    <lineage>
        <taxon>Eukaryota</taxon>
        <taxon>Fungi</taxon>
        <taxon>Fungi incertae sedis</taxon>
        <taxon>Chytridiomycota</taxon>
        <taxon>Chytridiomycota incertae sedis</taxon>
        <taxon>Chytridiomycetes</taxon>
        <taxon>Rhizophydiales</taxon>
        <taxon>Rhizophydiales incertae sedis</taxon>
        <taxon>Batrachochytrium</taxon>
    </lineage>
</organism>
<evidence type="ECO:0000313" key="3">
    <source>
        <dbReference type="Proteomes" id="UP001648503"/>
    </source>
</evidence>